<proteinExistence type="predicted"/>
<comment type="caution">
    <text evidence="1">The sequence shown here is derived from an EMBL/GenBank/DDBJ whole genome shotgun (WGS) entry which is preliminary data.</text>
</comment>
<gene>
    <name evidence="1" type="ORF">BJ212DRAFT_1304409</name>
</gene>
<evidence type="ECO:0000313" key="2">
    <source>
        <dbReference type="Proteomes" id="UP000807769"/>
    </source>
</evidence>
<dbReference type="OrthoDB" id="2671200at2759"/>
<dbReference type="AlphaFoldDB" id="A0A9P7J5U9"/>
<dbReference type="GeneID" id="64627619"/>
<sequence>MDIAGVYVQEAARLYFLMQTSYLQATFYDSRGSATELNKTFVGMLDTQTSRAAYWRCISRQMSSMRHSTARALVSAFLQGEILERPVSKRTANKETDTPMMREKDTLQCALGRDASSIPHLLTDSEAIPRLARYVNSTHRLKTTFGEVPLSKKRKN</sequence>
<dbReference type="Proteomes" id="UP000807769">
    <property type="component" value="Unassembled WGS sequence"/>
</dbReference>
<keyword evidence="2" id="KW-1185">Reference proteome</keyword>
<organism evidence="1 2">
    <name type="scientific">Suillus subaureus</name>
    <dbReference type="NCBI Taxonomy" id="48587"/>
    <lineage>
        <taxon>Eukaryota</taxon>
        <taxon>Fungi</taxon>
        <taxon>Dikarya</taxon>
        <taxon>Basidiomycota</taxon>
        <taxon>Agaricomycotina</taxon>
        <taxon>Agaricomycetes</taxon>
        <taxon>Agaricomycetidae</taxon>
        <taxon>Boletales</taxon>
        <taxon>Suillineae</taxon>
        <taxon>Suillaceae</taxon>
        <taxon>Suillus</taxon>
    </lineage>
</organism>
<evidence type="ECO:0000313" key="1">
    <source>
        <dbReference type="EMBL" id="KAG1804106.1"/>
    </source>
</evidence>
<accession>A0A9P7J5U9</accession>
<dbReference type="EMBL" id="JABBWG010000062">
    <property type="protein sequence ID" value="KAG1804106.1"/>
    <property type="molecule type" value="Genomic_DNA"/>
</dbReference>
<name>A0A9P7J5U9_9AGAM</name>
<reference evidence="1" key="1">
    <citation type="journal article" date="2020" name="New Phytol.">
        <title>Comparative genomics reveals dynamic genome evolution in host specialist ectomycorrhizal fungi.</title>
        <authorList>
            <person name="Lofgren L.A."/>
            <person name="Nguyen N.H."/>
            <person name="Vilgalys R."/>
            <person name="Ruytinx J."/>
            <person name="Liao H.L."/>
            <person name="Branco S."/>
            <person name="Kuo A."/>
            <person name="LaButti K."/>
            <person name="Lipzen A."/>
            <person name="Andreopoulos W."/>
            <person name="Pangilinan J."/>
            <person name="Riley R."/>
            <person name="Hundley H."/>
            <person name="Na H."/>
            <person name="Barry K."/>
            <person name="Grigoriev I.V."/>
            <person name="Stajich J.E."/>
            <person name="Kennedy P.G."/>
        </authorList>
    </citation>
    <scope>NUCLEOTIDE SEQUENCE</scope>
    <source>
        <strain evidence="1">MN1</strain>
    </source>
</reference>
<dbReference type="RefSeq" id="XP_041186752.1">
    <property type="nucleotide sequence ID" value="XM_041333602.1"/>
</dbReference>
<protein>
    <submittedName>
        <fullName evidence="1">Uncharacterized protein</fullName>
    </submittedName>
</protein>